<proteinExistence type="predicted"/>
<reference evidence="2 3" key="1">
    <citation type="submission" date="2017-10" db="EMBL/GenBank/DDBJ databases">
        <title>Bacillus sp. nov., a halophilic bacterium isolated from a Keqin Lake.</title>
        <authorList>
            <person name="Wang H."/>
        </authorList>
    </citation>
    <scope>NUCLEOTIDE SEQUENCE [LARGE SCALE GENOMIC DNA]</scope>
    <source>
        <strain evidence="2 3">KCTC 13187</strain>
    </source>
</reference>
<dbReference type="EMBL" id="PDOE01000001">
    <property type="protein sequence ID" value="RKL69272.1"/>
    <property type="molecule type" value="Genomic_DNA"/>
</dbReference>
<accession>A0A3A9KFC5</accession>
<dbReference type="GO" id="GO:0051301">
    <property type="term" value="P:cell division"/>
    <property type="evidence" value="ECO:0007669"/>
    <property type="project" value="UniProtKB-KW"/>
</dbReference>
<dbReference type="AlphaFoldDB" id="A0A3A9KFC5"/>
<protein>
    <submittedName>
        <fullName evidence="2">Cell division protein DivIVA</fullName>
    </submittedName>
</protein>
<feature type="coiled-coil region" evidence="1">
    <location>
        <begin position="29"/>
        <end position="56"/>
    </location>
</feature>
<evidence type="ECO:0000256" key="1">
    <source>
        <dbReference type="SAM" id="Coils"/>
    </source>
</evidence>
<dbReference type="Pfam" id="PF09969">
    <property type="entry name" value="DUF2203"/>
    <property type="match status" value="1"/>
</dbReference>
<keyword evidence="1" id="KW-0175">Coiled coil</keyword>
<evidence type="ECO:0000313" key="3">
    <source>
        <dbReference type="Proteomes" id="UP000281498"/>
    </source>
</evidence>
<sequence>MEKKGETMITRYFTIKEANELLPTIIKEINELKMLQQDFESKLKKLERVKHSMQLEVRNDTDSLFKMESEIEFIEMQVQLHVNNVQLTGAQLKGIETALVDFPAIHNDEEILLCWKEGESHIAYYHSLQDGYSGRKPLE</sequence>
<evidence type="ECO:0000313" key="2">
    <source>
        <dbReference type="EMBL" id="RKL69272.1"/>
    </source>
</evidence>
<keyword evidence="3" id="KW-1185">Reference proteome</keyword>
<comment type="caution">
    <text evidence="2">The sequence shown here is derived from an EMBL/GenBank/DDBJ whole genome shotgun (WGS) entry which is preliminary data.</text>
</comment>
<organism evidence="2 3">
    <name type="scientific">Salipaludibacillus neizhouensis</name>
    <dbReference type="NCBI Taxonomy" id="885475"/>
    <lineage>
        <taxon>Bacteria</taxon>
        <taxon>Bacillati</taxon>
        <taxon>Bacillota</taxon>
        <taxon>Bacilli</taxon>
        <taxon>Bacillales</taxon>
        <taxon>Bacillaceae</taxon>
    </lineage>
</organism>
<name>A0A3A9KFC5_9BACI</name>
<gene>
    <name evidence="2" type="ORF">CR203_04390</name>
</gene>
<dbReference type="OrthoDB" id="9802910at2"/>
<keyword evidence="2" id="KW-0131">Cell cycle</keyword>
<dbReference type="PIRSF" id="PIRSF016498">
    <property type="entry name" value="UCP016498"/>
    <property type="match status" value="1"/>
</dbReference>
<dbReference type="InterPro" id="IPR018699">
    <property type="entry name" value="DUF2203"/>
</dbReference>
<dbReference type="Proteomes" id="UP000281498">
    <property type="component" value="Unassembled WGS sequence"/>
</dbReference>
<keyword evidence="2" id="KW-0132">Cell division</keyword>